<dbReference type="AlphaFoldDB" id="A0A4U2ZBC8"/>
<name>A0A4U2ZBC8_9BACT</name>
<comment type="caution">
    <text evidence="2">The sequence shown here is derived from an EMBL/GenBank/DDBJ whole genome shotgun (WGS) entry which is preliminary data.</text>
</comment>
<evidence type="ECO:0000256" key="1">
    <source>
        <dbReference type="SAM" id="Coils"/>
    </source>
</evidence>
<sequence length="503" mass="58996">MQKLKTHVKTSLGTPTVDFKWSDEHNEKLLSFLDKNFESYTLLDKEIQQEVKVAIREHFEPIGCTMFKVSEKELKVKLIPYKTEPKDSINLDAIIEIIDKNEDLIEYNYNGKDDLICLKKELTLQLTHFVNKINNEEINKKELLKYAIREAFELNDSDIIIIKNSQIFIKLFDDKSVKKVSDEEKNTIANRYNGLDEDELSSFYNNFFLKEENKNFFYLVAEQFVDTYMLDKKIDNMTYEKYAFSLIQSIVTEHLINTFDRNDDFFKGFSGYVFRIHFKEVFNHIANLILSELSASNRYIIDFLKYYSLNIVVLDGQKYRVPEIEASNGLKWNVASMMSIVKIYVKTEISLETIKEQKEELEEAISEYYINSLSPIEHNAKIAKEIEKVSQNIIYAIKRLNIYTDSLDSSKDPNEAQGLKSEVRDIQNEIQMKKDEKNRLTLNMASKSQILKYNNIKKELDALKRQERRDEKILAQNKSAYLSIRNSLLKALTSKKTLIEEIA</sequence>
<feature type="coiled-coil region" evidence="1">
    <location>
        <begin position="344"/>
        <end position="371"/>
    </location>
</feature>
<feature type="coiled-coil region" evidence="1">
    <location>
        <begin position="416"/>
        <end position="473"/>
    </location>
</feature>
<proteinExistence type="predicted"/>
<dbReference type="EMBL" id="SZPX01000002">
    <property type="protein sequence ID" value="TKI70411.1"/>
    <property type="molecule type" value="Genomic_DNA"/>
</dbReference>
<keyword evidence="3" id="KW-1185">Reference proteome</keyword>
<evidence type="ECO:0000313" key="2">
    <source>
        <dbReference type="EMBL" id="TKI70411.1"/>
    </source>
</evidence>
<organism evidence="2 3">
    <name type="scientific">Sulfurimonas crateris</name>
    <dbReference type="NCBI Taxonomy" id="2574727"/>
    <lineage>
        <taxon>Bacteria</taxon>
        <taxon>Pseudomonadati</taxon>
        <taxon>Campylobacterota</taxon>
        <taxon>Epsilonproteobacteria</taxon>
        <taxon>Campylobacterales</taxon>
        <taxon>Sulfurimonadaceae</taxon>
        <taxon>Sulfurimonas</taxon>
    </lineage>
</organism>
<gene>
    <name evidence="2" type="ORF">FCU45_03765</name>
</gene>
<accession>A0A4U2ZBC8</accession>
<reference evidence="2 3" key="1">
    <citation type="submission" date="2019-04" db="EMBL/GenBank/DDBJ databases">
        <title>Sulfurimonas crateris sp. nov. a facultative anaerobic sulfur-oxidizing chemolithautotrophic bacterium isolated from a terrestrial mud vulcano.</title>
        <authorList>
            <person name="Ratnikova N.M."/>
            <person name="Slobodkin A.I."/>
            <person name="Merkel A.Y."/>
            <person name="Novikov A."/>
            <person name="Bonch-Osmolovskaya E.A."/>
            <person name="Slobodkina G.B."/>
        </authorList>
    </citation>
    <scope>NUCLEOTIDE SEQUENCE [LARGE SCALE GENOMIC DNA]</scope>
    <source>
        <strain evidence="2 3">SN118</strain>
    </source>
</reference>
<dbReference type="Proteomes" id="UP000309561">
    <property type="component" value="Unassembled WGS sequence"/>
</dbReference>
<protein>
    <submittedName>
        <fullName evidence="2">Uncharacterized protein</fullName>
    </submittedName>
</protein>
<keyword evidence="1" id="KW-0175">Coiled coil</keyword>
<evidence type="ECO:0000313" key="3">
    <source>
        <dbReference type="Proteomes" id="UP000309561"/>
    </source>
</evidence>